<dbReference type="PANTHER" id="PTHR30055:SF223">
    <property type="entry name" value="HTH-TYPE TRANSCRIPTIONAL REGULATOR UIDR"/>
    <property type="match status" value="1"/>
</dbReference>
<accession>A0ABS6NBX5</accession>
<dbReference type="InterPro" id="IPR001647">
    <property type="entry name" value="HTH_TetR"/>
</dbReference>
<dbReference type="InterPro" id="IPR050109">
    <property type="entry name" value="HTH-type_TetR-like_transc_reg"/>
</dbReference>
<dbReference type="RefSeq" id="WP_217779917.1">
    <property type="nucleotide sequence ID" value="NZ_JAHRWL010000003.1"/>
</dbReference>
<evidence type="ECO:0000259" key="3">
    <source>
        <dbReference type="PROSITE" id="PS50977"/>
    </source>
</evidence>
<keyword evidence="1 2" id="KW-0238">DNA-binding</keyword>
<evidence type="ECO:0000313" key="4">
    <source>
        <dbReference type="EMBL" id="MBV2361525.1"/>
    </source>
</evidence>
<evidence type="ECO:0000256" key="1">
    <source>
        <dbReference type="ARBA" id="ARBA00023125"/>
    </source>
</evidence>
<sequence length="207" mass="22884">MKNTLPPRKRRKDARPAEIIAAALEEFEVRGFGRSTLAGIAKRAGISRTTIYLYFDTKEAIFEAAIRSSVERAIDDVAEIAGSAEGDFGTFFARAVDLIYDRLVEGKAAVFMKILVAEGQFMPDLVAFYRREILSKGEAAIGALIARGIKTGELPESCRSEDVRVFMAPAIFAALWLRVFDKVDPLDIEAFKQAHVRLVVDALRGRA</sequence>
<reference evidence="4" key="1">
    <citation type="submission" date="2021-06" db="EMBL/GenBank/DDBJ databases">
        <title>Thalassococcus sp. CAU 1522 isolated from sea sand, Republic of Korea.</title>
        <authorList>
            <person name="Kim W."/>
        </authorList>
    </citation>
    <scope>NUCLEOTIDE SEQUENCE</scope>
    <source>
        <strain evidence="4">CAU 1522</strain>
    </source>
</reference>
<evidence type="ECO:0000313" key="5">
    <source>
        <dbReference type="Proteomes" id="UP001166293"/>
    </source>
</evidence>
<dbReference type="PROSITE" id="PS50977">
    <property type="entry name" value="HTH_TETR_2"/>
    <property type="match status" value="1"/>
</dbReference>
<organism evidence="4 5">
    <name type="scientific">Thalassococcus arenae</name>
    <dbReference type="NCBI Taxonomy" id="2851652"/>
    <lineage>
        <taxon>Bacteria</taxon>
        <taxon>Pseudomonadati</taxon>
        <taxon>Pseudomonadota</taxon>
        <taxon>Alphaproteobacteria</taxon>
        <taxon>Rhodobacterales</taxon>
        <taxon>Roseobacteraceae</taxon>
        <taxon>Thalassococcus</taxon>
    </lineage>
</organism>
<gene>
    <name evidence="4" type="ORF">KUH32_17310</name>
</gene>
<dbReference type="EMBL" id="JAHRWL010000003">
    <property type="protein sequence ID" value="MBV2361525.1"/>
    <property type="molecule type" value="Genomic_DNA"/>
</dbReference>
<feature type="DNA-binding region" description="H-T-H motif" evidence="2">
    <location>
        <begin position="36"/>
        <end position="55"/>
    </location>
</feature>
<dbReference type="PANTHER" id="PTHR30055">
    <property type="entry name" value="HTH-TYPE TRANSCRIPTIONAL REGULATOR RUTR"/>
    <property type="match status" value="1"/>
</dbReference>
<evidence type="ECO:0000256" key="2">
    <source>
        <dbReference type="PROSITE-ProRule" id="PRU00335"/>
    </source>
</evidence>
<keyword evidence="5" id="KW-1185">Reference proteome</keyword>
<comment type="caution">
    <text evidence="4">The sequence shown here is derived from an EMBL/GenBank/DDBJ whole genome shotgun (WGS) entry which is preliminary data.</text>
</comment>
<dbReference type="PROSITE" id="PS01081">
    <property type="entry name" value="HTH_TETR_1"/>
    <property type="match status" value="1"/>
</dbReference>
<feature type="domain" description="HTH tetR-type" evidence="3">
    <location>
        <begin position="13"/>
        <end position="73"/>
    </location>
</feature>
<name>A0ABS6NBX5_9RHOB</name>
<dbReference type="Pfam" id="PF00440">
    <property type="entry name" value="TetR_N"/>
    <property type="match status" value="1"/>
</dbReference>
<protein>
    <submittedName>
        <fullName evidence="4">TetR/AcrR family transcriptional regulator</fullName>
    </submittedName>
</protein>
<proteinExistence type="predicted"/>
<dbReference type="InterPro" id="IPR023772">
    <property type="entry name" value="DNA-bd_HTH_TetR-type_CS"/>
</dbReference>
<dbReference type="Proteomes" id="UP001166293">
    <property type="component" value="Unassembled WGS sequence"/>
</dbReference>